<evidence type="ECO:0000313" key="2">
    <source>
        <dbReference type="Proteomes" id="UP001595783"/>
    </source>
</evidence>
<dbReference type="Proteomes" id="UP001595783">
    <property type="component" value="Unassembled WGS sequence"/>
</dbReference>
<keyword evidence="2" id="KW-1185">Reference proteome</keyword>
<dbReference type="EMBL" id="JBHRZO010000005">
    <property type="protein sequence ID" value="MFC3847170.1"/>
    <property type="molecule type" value="Genomic_DNA"/>
</dbReference>
<name>A0ABV7ZIZ6_9HELI</name>
<organism evidence="1 2">
    <name type="scientific">Helicobacter baculiformis</name>
    <dbReference type="NCBI Taxonomy" id="427351"/>
    <lineage>
        <taxon>Bacteria</taxon>
        <taxon>Pseudomonadati</taxon>
        <taxon>Campylobacterota</taxon>
        <taxon>Epsilonproteobacteria</taxon>
        <taxon>Campylobacterales</taxon>
        <taxon>Helicobacteraceae</taxon>
        <taxon>Helicobacter</taxon>
    </lineage>
</organism>
<gene>
    <name evidence="1" type="ORF">ACFOPX_01290</name>
</gene>
<comment type="caution">
    <text evidence="1">The sequence shown here is derived from an EMBL/GenBank/DDBJ whole genome shotgun (WGS) entry which is preliminary data.</text>
</comment>
<evidence type="ECO:0000313" key="1">
    <source>
        <dbReference type="EMBL" id="MFC3847170.1"/>
    </source>
</evidence>
<reference evidence="2" key="1">
    <citation type="journal article" date="2019" name="Int. J. Syst. Evol. Microbiol.">
        <title>The Global Catalogue of Microorganisms (GCM) 10K type strain sequencing project: providing services to taxonomists for standard genome sequencing and annotation.</title>
        <authorList>
            <consortium name="The Broad Institute Genomics Platform"/>
            <consortium name="The Broad Institute Genome Sequencing Center for Infectious Disease"/>
            <person name="Wu L."/>
            <person name="Ma J."/>
        </authorList>
    </citation>
    <scope>NUCLEOTIDE SEQUENCE [LARGE SCALE GENOMIC DNA]</scope>
    <source>
        <strain evidence="2">CCUG 53816</strain>
    </source>
</reference>
<protein>
    <submittedName>
        <fullName evidence="1">Uncharacterized protein</fullName>
    </submittedName>
</protein>
<proteinExistence type="predicted"/>
<accession>A0ABV7ZIZ6</accession>
<dbReference type="RefSeq" id="WP_382262319.1">
    <property type="nucleotide sequence ID" value="NZ_JBHRZO010000005.1"/>
</dbReference>
<sequence>MRWRAFSALFGMLGLMSVDMLRADGQGDSKVKVQDRAAPPVIIGVMGATRFIAKKVVSQKVAKKMVEKGKADVMAPNRAVAKNIAGKKPIREFNVPQNATEKTKIYTHYHTHDRNGSHVWYGKPRKDW</sequence>